<evidence type="ECO:0000256" key="1">
    <source>
        <dbReference type="SAM" id="Phobius"/>
    </source>
</evidence>
<reference evidence="2 3" key="1">
    <citation type="submission" date="2021-10" db="EMBL/GenBank/DDBJ databases">
        <title>Anaerobic single-cell dispensing facilitates the cultivation of human gut bacteria.</title>
        <authorList>
            <person name="Afrizal A."/>
        </authorList>
    </citation>
    <scope>NUCLEOTIDE SEQUENCE [LARGE SCALE GENOMIC DNA]</scope>
    <source>
        <strain evidence="2 3">CLA-AA-H232</strain>
    </source>
</reference>
<evidence type="ECO:0008006" key="4">
    <source>
        <dbReference type="Google" id="ProtNLM"/>
    </source>
</evidence>
<comment type="caution">
    <text evidence="2">The sequence shown here is derived from an EMBL/GenBank/DDBJ whole genome shotgun (WGS) entry which is preliminary data.</text>
</comment>
<evidence type="ECO:0000313" key="3">
    <source>
        <dbReference type="Proteomes" id="UP001198242"/>
    </source>
</evidence>
<organism evidence="2 3">
    <name type="scientific">Hominilimicola fabiformis</name>
    <dbReference type="NCBI Taxonomy" id="2885356"/>
    <lineage>
        <taxon>Bacteria</taxon>
        <taxon>Bacillati</taxon>
        <taxon>Bacillota</taxon>
        <taxon>Clostridia</taxon>
        <taxon>Eubacteriales</taxon>
        <taxon>Oscillospiraceae</taxon>
        <taxon>Hominilimicola</taxon>
    </lineage>
</organism>
<dbReference type="Proteomes" id="UP001198242">
    <property type="component" value="Unassembled WGS sequence"/>
</dbReference>
<evidence type="ECO:0000313" key="2">
    <source>
        <dbReference type="EMBL" id="MCC2211887.1"/>
    </source>
</evidence>
<dbReference type="AlphaFoldDB" id="A0AAE3E0Z4"/>
<feature type="non-terminal residue" evidence="2">
    <location>
        <position position="1"/>
    </location>
</feature>
<name>A0AAE3E0Z4_9FIRM</name>
<protein>
    <recommendedName>
        <fullName evidence="4">Type II secretion system protein GspF domain-containing protein</fullName>
    </recommendedName>
</protein>
<keyword evidence="1" id="KW-0812">Transmembrane</keyword>
<proteinExistence type="predicted"/>
<keyword evidence="1" id="KW-0472">Membrane</keyword>
<sequence>KKAVKRLVNQKKLSDDLKEFFVDPISKVFSKFIKMDRIAREKQQRNLLRVGIDITPEKYYADALVISLWILCLGALFILIGVPIFFAIAAIFAVWLFFSNIDVANKEIKKVNNAITRDLPKFVMIYDHARGDNVQLVDIIEKYREAACKEFQYDLDLLIVDLKTGSEESALISFAERTNIQELSNFVNILLGSIKGDDVSTAIQLTQREMEVIRREEKNRKILALPDKVKVSIYATGIMLAILAITPILMDMAKSLTAFK</sequence>
<feature type="transmembrane region" description="Helical" evidence="1">
    <location>
        <begin position="231"/>
        <end position="250"/>
    </location>
</feature>
<dbReference type="EMBL" id="JAJEQM010000041">
    <property type="protein sequence ID" value="MCC2211887.1"/>
    <property type="molecule type" value="Genomic_DNA"/>
</dbReference>
<gene>
    <name evidence="2" type="ORF">LKE05_13970</name>
</gene>
<dbReference type="RefSeq" id="WP_308457244.1">
    <property type="nucleotide sequence ID" value="NZ_JAJEQM010000041.1"/>
</dbReference>
<keyword evidence="1" id="KW-1133">Transmembrane helix</keyword>
<accession>A0AAE3E0Z4</accession>
<keyword evidence="3" id="KW-1185">Reference proteome</keyword>
<feature type="transmembrane region" description="Helical" evidence="1">
    <location>
        <begin position="66"/>
        <end position="98"/>
    </location>
</feature>